<keyword evidence="3" id="KW-1185">Reference proteome</keyword>
<accession>F4CTD9</accession>
<proteinExistence type="predicted"/>
<name>F4CTD9_PSEUX</name>
<evidence type="ECO:0000313" key="2">
    <source>
        <dbReference type="EMBL" id="AEA27364.1"/>
    </source>
</evidence>
<dbReference type="Proteomes" id="UP000007809">
    <property type="component" value="Chromosome"/>
</dbReference>
<reference evidence="2 3" key="1">
    <citation type="journal article" date="2011" name="J. Bacteriol.">
        <title>Genome sequence of the 1,4-dioxane-degrading Pseudonocardia dioxanivorans strain CB1190.</title>
        <authorList>
            <person name="Sales C.M."/>
            <person name="Mahendra S."/>
            <person name="Grostern A."/>
            <person name="Parales R.E."/>
            <person name="Goodwin L.A."/>
            <person name="Woyke T."/>
            <person name="Nolan M."/>
            <person name="Lapidus A."/>
            <person name="Chertkov O."/>
            <person name="Ovchinnikova G."/>
            <person name="Sczyrba A."/>
            <person name="Alvarez-Cohen L."/>
        </authorList>
    </citation>
    <scope>NUCLEOTIDE SEQUENCE [LARGE SCALE GENOMIC DNA]</scope>
    <source>
        <strain evidence="3">ATCC 55486 / DSM 44775 / JCM 13855 / CB1190</strain>
    </source>
</reference>
<dbReference type="KEGG" id="pdx:Psed_5228"/>
<feature type="region of interest" description="Disordered" evidence="1">
    <location>
        <begin position="38"/>
        <end position="61"/>
    </location>
</feature>
<dbReference type="HOGENOM" id="CLU_2919428_0_0_11"/>
<sequence length="61" mass="6620">MFTVLVIALIVVTAAALVFVLLDKIEVESHTISIRDFQDAGSQPATDGDHFARAPHTGAWR</sequence>
<dbReference type="EMBL" id="CP002593">
    <property type="protein sequence ID" value="AEA27364.1"/>
    <property type="molecule type" value="Genomic_DNA"/>
</dbReference>
<organism evidence="2 3">
    <name type="scientific">Pseudonocardia dioxanivorans (strain ATCC 55486 / DSM 44775 / JCM 13855 / CB1190)</name>
    <dbReference type="NCBI Taxonomy" id="675635"/>
    <lineage>
        <taxon>Bacteria</taxon>
        <taxon>Bacillati</taxon>
        <taxon>Actinomycetota</taxon>
        <taxon>Actinomycetes</taxon>
        <taxon>Pseudonocardiales</taxon>
        <taxon>Pseudonocardiaceae</taxon>
        <taxon>Pseudonocardia</taxon>
    </lineage>
</organism>
<evidence type="ECO:0000313" key="3">
    <source>
        <dbReference type="Proteomes" id="UP000007809"/>
    </source>
</evidence>
<gene>
    <name evidence="2" type="ordered locus">Psed_5228</name>
</gene>
<evidence type="ECO:0000256" key="1">
    <source>
        <dbReference type="SAM" id="MobiDB-lite"/>
    </source>
</evidence>
<protein>
    <submittedName>
        <fullName evidence="2">Uncharacterized protein</fullName>
    </submittedName>
</protein>
<dbReference type="RefSeq" id="WP_013677270.1">
    <property type="nucleotide sequence ID" value="NC_015312.1"/>
</dbReference>
<dbReference type="AlphaFoldDB" id="F4CTD9"/>
<dbReference type="STRING" id="675635.Psed_5228"/>